<proteinExistence type="predicted"/>
<protein>
    <submittedName>
        <fullName evidence="2">Uncharacterized protein</fullName>
    </submittedName>
</protein>
<evidence type="ECO:0000256" key="1">
    <source>
        <dbReference type="SAM" id="MobiDB-lite"/>
    </source>
</evidence>
<dbReference type="EMBL" id="CP054614">
    <property type="protein sequence ID" value="QKS58762.1"/>
    <property type="molecule type" value="Genomic_DNA"/>
</dbReference>
<reference evidence="2 3" key="1">
    <citation type="submission" date="2020-06" db="EMBL/GenBank/DDBJ databases">
        <title>Complete genome of Paenibacillus barcinonensis KACC11450.</title>
        <authorList>
            <person name="Kim M."/>
            <person name="Park Y.-J."/>
            <person name="Shin J.-H."/>
        </authorList>
    </citation>
    <scope>NUCLEOTIDE SEQUENCE [LARGE SCALE GENOMIC DNA]</scope>
    <source>
        <strain evidence="2 3">KACC11450</strain>
    </source>
</reference>
<evidence type="ECO:0000313" key="3">
    <source>
        <dbReference type="Proteomes" id="UP000509327"/>
    </source>
</evidence>
<accession>A0ABX6Q9U3</accession>
<keyword evidence="3" id="KW-1185">Reference proteome</keyword>
<feature type="compositionally biased region" description="Basic and acidic residues" evidence="1">
    <location>
        <begin position="52"/>
        <end position="73"/>
    </location>
</feature>
<organism evidence="2 3">
    <name type="scientific">Paenibacillus barcinonensis</name>
    <dbReference type="NCBI Taxonomy" id="198119"/>
    <lineage>
        <taxon>Bacteria</taxon>
        <taxon>Bacillati</taxon>
        <taxon>Bacillota</taxon>
        <taxon>Bacilli</taxon>
        <taxon>Bacillales</taxon>
        <taxon>Paenibacillaceae</taxon>
        <taxon>Paenibacillus</taxon>
    </lineage>
</organism>
<gene>
    <name evidence="2" type="ORF">HUB98_22760</name>
</gene>
<feature type="region of interest" description="Disordered" evidence="1">
    <location>
        <begin position="1"/>
        <end position="73"/>
    </location>
</feature>
<dbReference type="RefSeq" id="WP_174812244.1">
    <property type="nucleotide sequence ID" value="NZ_CP054614.1"/>
</dbReference>
<name>A0ABX6Q9U3_PAEBA</name>
<sequence>MKKSEDKESTKALPPANVSSAPSGVSPAHAQEELTEPSDGQHPKQSSQPKGSKPDVSQRAKKSRAADELGHKQ</sequence>
<dbReference type="Proteomes" id="UP000509327">
    <property type="component" value="Chromosome"/>
</dbReference>
<feature type="compositionally biased region" description="Basic and acidic residues" evidence="1">
    <location>
        <begin position="1"/>
        <end position="10"/>
    </location>
</feature>
<evidence type="ECO:0000313" key="2">
    <source>
        <dbReference type="EMBL" id="QKS58762.1"/>
    </source>
</evidence>